<protein>
    <submittedName>
        <fullName evidence="1">Uncharacterized protein</fullName>
    </submittedName>
</protein>
<reference evidence="1 2" key="1">
    <citation type="submission" date="2015-01" db="EMBL/GenBank/DDBJ databases">
        <title>Complete genome of Pseudomonas batumici UCM B-321 producer of the batumin antibiotic with strong antistaphilococcal and potential anticancer activity.</title>
        <authorList>
            <person name="Klochko V.V."/>
            <person name="Zelena L.B."/>
            <person name="Elena K.A."/>
            <person name="Reva O.N."/>
        </authorList>
    </citation>
    <scope>NUCLEOTIDE SEQUENCE [LARGE SCALE GENOMIC DNA]</scope>
    <source>
        <strain evidence="1 2">UCM B-321</strain>
    </source>
</reference>
<evidence type="ECO:0000313" key="2">
    <source>
        <dbReference type="Proteomes" id="UP000031535"/>
    </source>
</evidence>
<organism evidence="1 2">
    <name type="scientific">Pseudomonas batumici</name>
    <dbReference type="NCBI Taxonomy" id="226910"/>
    <lineage>
        <taxon>Bacteria</taxon>
        <taxon>Pseudomonadati</taxon>
        <taxon>Pseudomonadota</taxon>
        <taxon>Gammaproteobacteria</taxon>
        <taxon>Pseudomonadales</taxon>
        <taxon>Pseudomonadaceae</taxon>
        <taxon>Pseudomonas</taxon>
    </lineage>
</organism>
<dbReference type="AlphaFoldDB" id="A0A0C2IH20"/>
<comment type="caution">
    <text evidence="1">The sequence shown here is derived from an EMBL/GenBank/DDBJ whole genome shotgun (WGS) entry which is preliminary data.</text>
</comment>
<gene>
    <name evidence="1" type="ORF">UCMB321_2167</name>
</gene>
<evidence type="ECO:0000313" key="1">
    <source>
        <dbReference type="EMBL" id="KIH84167.1"/>
    </source>
</evidence>
<name>A0A0C2IH20_9PSED</name>
<dbReference type="PATRIC" id="fig|226910.6.peg.2154"/>
<sequence length="342" mass="37053">MELVIAERNGVRPGSGIALGEVFGDRAGPGDSVAPGRQECAIFRIEAAYRLIITSPEGLRPSCVLGFDGRFGRTLRATCGCRCRKSEKGEAGCKSSSTKTNLWHLMISDFGLNGRGLRQVGQVEQATSVAAFIEASGVASRTLPASVSSNAWNSCEPLGCARQFLVDQRNEFWPSLSGVTGMERRGGVIFDQELREFGGLLTAQLRGNAKCEVDARRHATAAHEPAVVVLYEAIRNGDGAIFRQFVDESPVAGASLTVENARCGEHERPVAHRRDMVGALSQTPDLRLILRPHRRTQIRPAGDQDHVGLLDIGQSFSLAIHDAKFEGHVTTLEARIANVRIR</sequence>
<proteinExistence type="predicted"/>
<accession>A0A0C2IH20</accession>
<keyword evidence="2" id="KW-1185">Reference proteome</keyword>
<dbReference type="STRING" id="226910.UCMB321_2167"/>
<dbReference type="Proteomes" id="UP000031535">
    <property type="component" value="Unassembled WGS sequence"/>
</dbReference>
<dbReference type="EMBL" id="JXDG01000022">
    <property type="protein sequence ID" value="KIH84167.1"/>
    <property type="molecule type" value="Genomic_DNA"/>
</dbReference>